<keyword evidence="2 4" id="KW-0238">DNA-binding</keyword>
<dbReference type="Gene3D" id="1.10.357.10">
    <property type="entry name" value="Tetracycline Repressor, domain 2"/>
    <property type="match status" value="1"/>
</dbReference>
<evidence type="ECO:0000313" key="6">
    <source>
        <dbReference type="EMBL" id="SHL39903.1"/>
    </source>
</evidence>
<evidence type="ECO:0000256" key="2">
    <source>
        <dbReference type="ARBA" id="ARBA00023125"/>
    </source>
</evidence>
<evidence type="ECO:0000313" key="7">
    <source>
        <dbReference type="Proteomes" id="UP000184363"/>
    </source>
</evidence>
<evidence type="ECO:0000259" key="5">
    <source>
        <dbReference type="PROSITE" id="PS50977"/>
    </source>
</evidence>
<dbReference type="PANTHER" id="PTHR30055">
    <property type="entry name" value="HTH-TYPE TRANSCRIPTIONAL REGULATOR RUTR"/>
    <property type="match status" value="1"/>
</dbReference>
<dbReference type="PROSITE" id="PS50977">
    <property type="entry name" value="HTH_TETR_2"/>
    <property type="match status" value="1"/>
</dbReference>
<dbReference type="PANTHER" id="PTHR30055:SF151">
    <property type="entry name" value="TRANSCRIPTIONAL REGULATORY PROTEIN"/>
    <property type="match status" value="1"/>
</dbReference>
<organism evidence="6 7">
    <name type="scientific">Pseudonocardia thermophila</name>
    <dbReference type="NCBI Taxonomy" id="1848"/>
    <lineage>
        <taxon>Bacteria</taxon>
        <taxon>Bacillati</taxon>
        <taxon>Actinomycetota</taxon>
        <taxon>Actinomycetes</taxon>
        <taxon>Pseudonocardiales</taxon>
        <taxon>Pseudonocardiaceae</taxon>
        <taxon>Pseudonocardia</taxon>
    </lineage>
</organism>
<dbReference type="RefSeq" id="WP_073460174.1">
    <property type="nucleotide sequence ID" value="NZ_CALGVN010000010.1"/>
</dbReference>
<dbReference type="OrthoDB" id="329481at2"/>
<dbReference type="InterPro" id="IPR050109">
    <property type="entry name" value="HTH-type_TetR-like_transc_reg"/>
</dbReference>
<dbReference type="GO" id="GO:0003700">
    <property type="term" value="F:DNA-binding transcription factor activity"/>
    <property type="evidence" value="ECO:0007669"/>
    <property type="project" value="TreeGrafter"/>
</dbReference>
<dbReference type="Proteomes" id="UP000184363">
    <property type="component" value="Unassembled WGS sequence"/>
</dbReference>
<feature type="domain" description="HTH tetR-type" evidence="5">
    <location>
        <begin position="10"/>
        <end position="70"/>
    </location>
</feature>
<evidence type="ECO:0000256" key="3">
    <source>
        <dbReference type="ARBA" id="ARBA00023163"/>
    </source>
</evidence>
<dbReference type="PRINTS" id="PR00455">
    <property type="entry name" value="HTHTETR"/>
</dbReference>
<dbReference type="EMBL" id="FRAP01000027">
    <property type="protein sequence ID" value="SHL39903.1"/>
    <property type="molecule type" value="Genomic_DNA"/>
</dbReference>
<keyword evidence="7" id="KW-1185">Reference proteome</keyword>
<keyword evidence="1" id="KW-0805">Transcription regulation</keyword>
<name>A0A1M7AAZ5_PSETH</name>
<dbReference type="SUPFAM" id="SSF48498">
    <property type="entry name" value="Tetracyclin repressor-like, C-terminal domain"/>
    <property type="match status" value="1"/>
</dbReference>
<sequence>MARGPGTRAGLTRTAVLDAARALLAEDGLPGLTMRALARRLDVAPNALYSHVAGKTELVDALLDDHLAAVHDPTPDAADPVAAVADLMTSTFDVLVTAPDLVPLYLQRRGARGENAIRLGATMDALLARAGVPAEAIPTARNNLIVHAVGAAAFATAEGADPTAARHAFVAGLGWLLAGIVRS</sequence>
<dbReference type="InterPro" id="IPR036271">
    <property type="entry name" value="Tet_transcr_reg_TetR-rel_C_sf"/>
</dbReference>
<reference evidence="6 7" key="1">
    <citation type="submission" date="2016-11" db="EMBL/GenBank/DDBJ databases">
        <authorList>
            <person name="Jaros S."/>
            <person name="Januszkiewicz K."/>
            <person name="Wedrychowicz H."/>
        </authorList>
    </citation>
    <scope>NUCLEOTIDE SEQUENCE [LARGE SCALE GENOMIC DNA]</scope>
    <source>
        <strain evidence="6 7">DSM 43832</strain>
    </source>
</reference>
<keyword evidence="3" id="KW-0804">Transcription</keyword>
<dbReference type="Pfam" id="PF00440">
    <property type="entry name" value="TetR_N"/>
    <property type="match status" value="1"/>
</dbReference>
<dbReference type="AlphaFoldDB" id="A0A1M7AAZ5"/>
<dbReference type="InterPro" id="IPR009057">
    <property type="entry name" value="Homeodomain-like_sf"/>
</dbReference>
<dbReference type="GO" id="GO:0000976">
    <property type="term" value="F:transcription cis-regulatory region binding"/>
    <property type="evidence" value="ECO:0007669"/>
    <property type="project" value="TreeGrafter"/>
</dbReference>
<proteinExistence type="predicted"/>
<dbReference type="SUPFAM" id="SSF46689">
    <property type="entry name" value="Homeodomain-like"/>
    <property type="match status" value="1"/>
</dbReference>
<dbReference type="STRING" id="1848.SAMN05443637_1274"/>
<feature type="DNA-binding region" description="H-T-H motif" evidence="4">
    <location>
        <begin position="33"/>
        <end position="52"/>
    </location>
</feature>
<evidence type="ECO:0000256" key="4">
    <source>
        <dbReference type="PROSITE-ProRule" id="PRU00335"/>
    </source>
</evidence>
<accession>A0A1M7AAZ5</accession>
<evidence type="ECO:0000256" key="1">
    <source>
        <dbReference type="ARBA" id="ARBA00023015"/>
    </source>
</evidence>
<gene>
    <name evidence="6" type="ORF">SAMN05443637_1274</name>
</gene>
<protein>
    <submittedName>
        <fullName evidence="6">Transcriptional regulator, TetR family</fullName>
    </submittedName>
</protein>
<dbReference type="InterPro" id="IPR001647">
    <property type="entry name" value="HTH_TetR"/>
</dbReference>